<keyword evidence="1" id="KW-0812">Transmembrane</keyword>
<keyword evidence="1" id="KW-1133">Transmembrane helix</keyword>
<organism evidence="2 3">
    <name type="scientific">Teretinema zuelzerae</name>
    <dbReference type="NCBI Taxonomy" id="156"/>
    <lineage>
        <taxon>Bacteria</taxon>
        <taxon>Pseudomonadati</taxon>
        <taxon>Spirochaetota</taxon>
        <taxon>Spirochaetia</taxon>
        <taxon>Spirochaetales</taxon>
        <taxon>Treponemataceae</taxon>
        <taxon>Teretinema</taxon>
    </lineage>
</organism>
<name>A0AAE3EG40_9SPIR</name>
<keyword evidence="1" id="KW-0472">Membrane</keyword>
<accession>A0AAE3EG40</accession>
<gene>
    <name evidence="2" type="ORF">K7J14_00150</name>
</gene>
<reference evidence="2" key="1">
    <citation type="submission" date="2021-08" db="EMBL/GenBank/DDBJ databases">
        <title>Comparative analyses of Brucepasteria parasyntrophica and Teretinema zuelzerae.</title>
        <authorList>
            <person name="Song Y."/>
            <person name="Brune A."/>
        </authorList>
    </citation>
    <scope>NUCLEOTIDE SEQUENCE</scope>
    <source>
        <strain evidence="2">DSM 1903</strain>
    </source>
</reference>
<dbReference type="Proteomes" id="UP001198163">
    <property type="component" value="Unassembled WGS sequence"/>
</dbReference>
<evidence type="ECO:0000256" key="1">
    <source>
        <dbReference type="SAM" id="Phobius"/>
    </source>
</evidence>
<proteinExistence type="predicted"/>
<keyword evidence="3" id="KW-1185">Reference proteome</keyword>
<comment type="caution">
    <text evidence="2">The sequence shown here is derived from an EMBL/GenBank/DDBJ whole genome shotgun (WGS) entry which is preliminary data.</text>
</comment>
<evidence type="ECO:0000313" key="2">
    <source>
        <dbReference type="EMBL" id="MCD1653121.1"/>
    </source>
</evidence>
<dbReference type="RefSeq" id="WP_230752013.1">
    <property type="nucleotide sequence ID" value="NZ_JAINWA010000001.1"/>
</dbReference>
<dbReference type="AlphaFoldDB" id="A0AAE3EG40"/>
<feature type="transmembrane region" description="Helical" evidence="1">
    <location>
        <begin position="12"/>
        <end position="32"/>
    </location>
</feature>
<sequence length="59" mass="6274">MARIFPASTEEGSVTAFMIAAVILTIALLGLWEAGVARSERQTAILEKALVAEQAEDGR</sequence>
<evidence type="ECO:0000313" key="3">
    <source>
        <dbReference type="Proteomes" id="UP001198163"/>
    </source>
</evidence>
<protein>
    <submittedName>
        <fullName evidence="2">Uncharacterized protein</fullName>
    </submittedName>
</protein>
<dbReference type="EMBL" id="JAINWA010000001">
    <property type="protein sequence ID" value="MCD1653121.1"/>
    <property type="molecule type" value="Genomic_DNA"/>
</dbReference>